<accession>A0A385SLE4</accession>
<feature type="compositionally biased region" description="Basic and acidic residues" evidence="1">
    <location>
        <begin position="1"/>
        <end position="21"/>
    </location>
</feature>
<organism evidence="2 3">
    <name type="scientific">Chryseolinea soli</name>
    <dbReference type="NCBI Taxonomy" id="2321403"/>
    <lineage>
        <taxon>Bacteria</taxon>
        <taxon>Pseudomonadati</taxon>
        <taxon>Bacteroidota</taxon>
        <taxon>Cytophagia</taxon>
        <taxon>Cytophagales</taxon>
        <taxon>Fulvivirgaceae</taxon>
        <taxon>Chryseolinea</taxon>
    </lineage>
</organism>
<gene>
    <name evidence="2" type="ORF">D4L85_19265</name>
</gene>
<dbReference type="RefSeq" id="WP_119755835.1">
    <property type="nucleotide sequence ID" value="NZ_CP032382.1"/>
</dbReference>
<evidence type="ECO:0000256" key="1">
    <source>
        <dbReference type="SAM" id="MobiDB-lite"/>
    </source>
</evidence>
<reference evidence="3" key="1">
    <citation type="submission" date="2018-09" db="EMBL/GenBank/DDBJ databases">
        <title>Chryseolinea sp. KIS68-18 isolated from soil.</title>
        <authorList>
            <person name="Weon H.-Y."/>
            <person name="Kwon S.-W."/>
            <person name="Lee S.A."/>
        </authorList>
    </citation>
    <scope>NUCLEOTIDE SEQUENCE [LARGE SCALE GENOMIC DNA]</scope>
    <source>
        <strain evidence="3">KIS68-18</strain>
    </source>
</reference>
<feature type="region of interest" description="Disordered" evidence="1">
    <location>
        <begin position="1"/>
        <end position="59"/>
    </location>
</feature>
<dbReference type="Proteomes" id="UP000266183">
    <property type="component" value="Chromosome"/>
</dbReference>
<sequence length="59" mass="6586">MKTKKRQTDKSKEKVSSDEGHGQAGKFGSDGDWGKHKRISPDRSSPNVSEKDTRRGREG</sequence>
<name>A0A385SLE4_9BACT</name>
<dbReference type="KEGG" id="chk:D4L85_19265"/>
<feature type="compositionally biased region" description="Basic and acidic residues" evidence="1">
    <location>
        <begin position="49"/>
        <end position="59"/>
    </location>
</feature>
<evidence type="ECO:0000313" key="2">
    <source>
        <dbReference type="EMBL" id="AYB32583.1"/>
    </source>
</evidence>
<protein>
    <submittedName>
        <fullName evidence="2">Uncharacterized protein</fullName>
    </submittedName>
</protein>
<proteinExistence type="predicted"/>
<dbReference type="AlphaFoldDB" id="A0A385SLE4"/>
<keyword evidence="3" id="KW-1185">Reference proteome</keyword>
<dbReference type="EMBL" id="CP032382">
    <property type="protein sequence ID" value="AYB32583.1"/>
    <property type="molecule type" value="Genomic_DNA"/>
</dbReference>
<evidence type="ECO:0000313" key="3">
    <source>
        <dbReference type="Proteomes" id="UP000266183"/>
    </source>
</evidence>